<dbReference type="Gene3D" id="2.60.120.590">
    <property type="entry name" value="Alpha-ketoglutarate-dependent dioxygenase AlkB-like"/>
    <property type="match status" value="1"/>
</dbReference>
<dbReference type="PANTHER" id="PTHR31212">
    <property type="entry name" value="ALPHA-KETOGLUTARATE-DEPENDENT DIOXYGENASE ALKB HOMOLOG 3"/>
    <property type="match status" value="1"/>
</dbReference>
<keyword evidence="1" id="KW-0479">Metal-binding</keyword>
<evidence type="ECO:0000259" key="6">
    <source>
        <dbReference type="PROSITE" id="PS51471"/>
    </source>
</evidence>
<dbReference type="PROSITE" id="PS51999">
    <property type="entry name" value="ZF_GRF"/>
    <property type="match status" value="1"/>
</dbReference>
<dbReference type="GO" id="GO:0006307">
    <property type="term" value="P:DNA alkylation repair"/>
    <property type="evidence" value="ECO:0007669"/>
    <property type="project" value="InterPro"/>
</dbReference>
<dbReference type="InterPro" id="IPR010666">
    <property type="entry name" value="Znf_GRF"/>
</dbReference>
<gene>
    <name evidence="8" type="ORF">CC86DRAFT_132213</name>
</gene>
<dbReference type="InterPro" id="IPR005123">
    <property type="entry name" value="Oxoglu/Fe-dep_dioxygenase_dom"/>
</dbReference>
<name>A0A6A6ZFX4_9PLEO</name>
<keyword evidence="3" id="KW-0862">Zinc</keyword>
<feature type="region of interest" description="Disordered" evidence="5">
    <location>
        <begin position="1"/>
        <end position="39"/>
    </location>
</feature>
<feature type="compositionally biased region" description="Basic residues" evidence="5">
    <location>
        <begin position="1"/>
        <end position="10"/>
    </location>
</feature>
<dbReference type="InterPro" id="IPR032854">
    <property type="entry name" value="ALKBH3"/>
</dbReference>
<dbReference type="AlphaFoldDB" id="A0A6A6ZFX4"/>
<feature type="compositionally biased region" description="Polar residues" evidence="5">
    <location>
        <begin position="18"/>
        <end position="31"/>
    </location>
</feature>
<protein>
    <submittedName>
        <fullName evidence="8">Uncharacterized protein</fullName>
    </submittedName>
</protein>
<dbReference type="OrthoDB" id="545910at2759"/>
<feature type="domain" description="GRF-type" evidence="7">
    <location>
        <begin position="382"/>
        <end position="427"/>
    </location>
</feature>
<dbReference type="PROSITE" id="PS51471">
    <property type="entry name" value="FE2OG_OXY"/>
    <property type="match status" value="1"/>
</dbReference>
<dbReference type="Pfam" id="PF13532">
    <property type="entry name" value="2OG-FeII_Oxy_2"/>
    <property type="match status" value="1"/>
</dbReference>
<feature type="domain" description="Fe2OG dioxygenase" evidence="6">
    <location>
        <begin position="253"/>
        <end position="371"/>
    </location>
</feature>
<dbReference type="EMBL" id="MU006244">
    <property type="protein sequence ID" value="KAF2819613.1"/>
    <property type="molecule type" value="Genomic_DNA"/>
</dbReference>
<keyword evidence="2 4" id="KW-0863">Zinc-finger</keyword>
<accession>A0A6A6ZFX4</accession>
<evidence type="ECO:0000256" key="5">
    <source>
        <dbReference type="SAM" id="MobiDB-lite"/>
    </source>
</evidence>
<sequence length="455" mass="51649">MDAFVSRKRRRVDEEQPKLTTTRRYSPPQDTSQDEDESTDFKLALLSSLHSTLDETTLLEALLASEGSVEQASQWLTQRNTNSPRKRSAPSTVGFQSSLSAYRISSPAGRPAKKQLVKKGQTLHLYSPEDIEAHTPCSIIHNFLPTKQADDLLLQLLDEAPTYQSLEFQLFDRVVWSPHTFCFYVNSLAEAEELKTEYIYDGRKVEDVRQSVPGMLKACPQVETAVNHEVQRRIRDFYPDGKKLKYQSPQPWKANTAFVNCYDGGKQNVGYHADQLTYLGPRAVIGSLSLGVAREFRVRKIVAEGDEYRKADGTMADAQGQISIHLPHNSLLVMHAEMQEEWKHSIAPAQAIDPHPLAKNKRLNITYRFYKDNLHPKYTPKCKCGVPTVLRCATRKKESRGRYMWMCHTHYVPGQEGCGFFQWAEFDDDGEPPWAAKIKAEEARKTAKDSIPAAT</sequence>
<dbReference type="GO" id="GO:0051213">
    <property type="term" value="F:dioxygenase activity"/>
    <property type="evidence" value="ECO:0007669"/>
    <property type="project" value="InterPro"/>
</dbReference>
<evidence type="ECO:0000259" key="7">
    <source>
        <dbReference type="PROSITE" id="PS51999"/>
    </source>
</evidence>
<dbReference type="InterPro" id="IPR027450">
    <property type="entry name" value="AlkB-like"/>
</dbReference>
<reference evidence="8" key="1">
    <citation type="journal article" date="2020" name="Stud. Mycol.">
        <title>101 Dothideomycetes genomes: a test case for predicting lifestyles and emergence of pathogens.</title>
        <authorList>
            <person name="Haridas S."/>
            <person name="Albert R."/>
            <person name="Binder M."/>
            <person name="Bloem J."/>
            <person name="Labutti K."/>
            <person name="Salamov A."/>
            <person name="Andreopoulos B."/>
            <person name="Baker S."/>
            <person name="Barry K."/>
            <person name="Bills G."/>
            <person name="Bluhm B."/>
            <person name="Cannon C."/>
            <person name="Castanera R."/>
            <person name="Culley D."/>
            <person name="Daum C."/>
            <person name="Ezra D."/>
            <person name="Gonzalez J."/>
            <person name="Henrissat B."/>
            <person name="Kuo A."/>
            <person name="Liang C."/>
            <person name="Lipzen A."/>
            <person name="Lutzoni F."/>
            <person name="Magnuson J."/>
            <person name="Mondo S."/>
            <person name="Nolan M."/>
            <person name="Ohm R."/>
            <person name="Pangilinan J."/>
            <person name="Park H.-J."/>
            <person name="Ramirez L."/>
            <person name="Alfaro M."/>
            <person name="Sun H."/>
            <person name="Tritt A."/>
            <person name="Yoshinaga Y."/>
            <person name="Zwiers L.-H."/>
            <person name="Turgeon B."/>
            <person name="Goodwin S."/>
            <person name="Spatafora J."/>
            <person name="Crous P."/>
            <person name="Grigoriev I."/>
        </authorList>
    </citation>
    <scope>NUCLEOTIDE SEQUENCE</scope>
    <source>
        <strain evidence="8">CBS 113818</strain>
    </source>
</reference>
<keyword evidence="9" id="KW-1185">Reference proteome</keyword>
<dbReference type="PANTHER" id="PTHR31212:SF4">
    <property type="entry name" value="ALPHA-KETOGLUTARATE-DEPENDENT DIOXYGENASE ALKB HOMOLOG 3"/>
    <property type="match status" value="1"/>
</dbReference>
<proteinExistence type="predicted"/>
<evidence type="ECO:0000256" key="1">
    <source>
        <dbReference type="ARBA" id="ARBA00022723"/>
    </source>
</evidence>
<evidence type="ECO:0000313" key="9">
    <source>
        <dbReference type="Proteomes" id="UP000799424"/>
    </source>
</evidence>
<dbReference type="InterPro" id="IPR037151">
    <property type="entry name" value="AlkB-like_sf"/>
</dbReference>
<evidence type="ECO:0000256" key="2">
    <source>
        <dbReference type="ARBA" id="ARBA00022771"/>
    </source>
</evidence>
<dbReference type="GO" id="GO:0008270">
    <property type="term" value="F:zinc ion binding"/>
    <property type="evidence" value="ECO:0007669"/>
    <property type="project" value="UniProtKB-KW"/>
</dbReference>
<evidence type="ECO:0000256" key="4">
    <source>
        <dbReference type="PROSITE-ProRule" id="PRU01343"/>
    </source>
</evidence>
<evidence type="ECO:0000313" key="8">
    <source>
        <dbReference type="EMBL" id="KAF2819613.1"/>
    </source>
</evidence>
<organism evidence="8 9">
    <name type="scientific">Ophiobolus disseminans</name>
    <dbReference type="NCBI Taxonomy" id="1469910"/>
    <lineage>
        <taxon>Eukaryota</taxon>
        <taxon>Fungi</taxon>
        <taxon>Dikarya</taxon>
        <taxon>Ascomycota</taxon>
        <taxon>Pezizomycotina</taxon>
        <taxon>Dothideomycetes</taxon>
        <taxon>Pleosporomycetidae</taxon>
        <taxon>Pleosporales</taxon>
        <taxon>Pleosporineae</taxon>
        <taxon>Phaeosphaeriaceae</taxon>
        <taxon>Ophiobolus</taxon>
    </lineage>
</organism>
<dbReference type="FunFam" id="2.60.120.590:FF:000010">
    <property type="entry name" value="GRF zinc finger domain protein"/>
    <property type="match status" value="1"/>
</dbReference>
<dbReference type="Proteomes" id="UP000799424">
    <property type="component" value="Unassembled WGS sequence"/>
</dbReference>
<dbReference type="SUPFAM" id="SSF51197">
    <property type="entry name" value="Clavaminate synthase-like"/>
    <property type="match status" value="1"/>
</dbReference>
<evidence type="ECO:0000256" key="3">
    <source>
        <dbReference type="ARBA" id="ARBA00022833"/>
    </source>
</evidence>